<dbReference type="SUPFAM" id="SSF52540">
    <property type="entry name" value="P-loop containing nucleoside triphosphate hydrolases"/>
    <property type="match status" value="2"/>
</dbReference>
<evidence type="ECO:0000256" key="8">
    <source>
        <dbReference type="ARBA" id="ARBA00022853"/>
    </source>
</evidence>
<dbReference type="Gene3D" id="3.40.50.10810">
    <property type="entry name" value="Tandem AAA-ATPase domain"/>
    <property type="match status" value="1"/>
</dbReference>
<keyword evidence="7" id="KW-0067">ATP-binding</keyword>
<evidence type="ECO:0000256" key="10">
    <source>
        <dbReference type="ARBA" id="ARBA00023242"/>
    </source>
</evidence>
<feature type="compositionally biased region" description="Polar residues" evidence="11">
    <location>
        <begin position="219"/>
        <end position="235"/>
    </location>
</feature>
<evidence type="ECO:0000256" key="7">
    <source>
        <dbReference type="ARBA" id="ARBA00022840"/>
    </source>
</evidence>
<dbReference type="InterPro" id="IPR001650">
    <property type="entry name" value="Helicase_C-like"/>
</dbReference>
<feature type="compositionally biased region" description="Acidic residues" evidence="11">
    <location>
        <begin position="437"/>
        <end position="448"/>
    </location>
</feature>
<feature type="compositionally biased region" description="Polar residues" evidence="11">
    <location>
        <begin position="147"/>
        <end position="157"/>
    </location>
</feature>
<name>A0A2S6CMP9_9PEZI</name>
<feature type="compositionally biased region" description="Basic and acidic residues" evidence="11">
    <location>
        <begin position="1243"/>
        <end position="1257"/>
    </location>
</feature>
<evidence type="ECO:0000256" key="2">
    <source>
        <dbReference type="ARBA" id="ARBA00007025"/>
    </source>
</evidence>
<keyword evidence="8" id="KW-0156">Chromatin regulator</keyword>
<dbReference type="GO" id="GO:0005694">
    <property type="term" value="C:chromosome"/>
    <property type="evidence" value="ECO:0007669"/>
    <property type="project" value="UniProtKB-ARBA"/>
</dbReference>
<dbReference type="SMART" id="SM00487">
    <property type="entry name" value="DEXDc"/>
    <property type="match status" value="1"/>
</dbReference>
<feature type="compositionally biased region" description="Basic and acidic residues" evidence="11">
    <location>
        <begin position="412"/>
        <end position="426"/>
    </location>
</feature>
<evidence type="ECO:0000259" key="13">
    <source>
        <dbReference type="PROSITE" id="PS51194"/>
    </source>
</evidence>
<dbReference type="STRING" id="357750.A0A2S6CMP9"/>
<dbReference type="EC" id="3.6.4.12" evidence="3"/>
<feature type="compositionally biased region" description="Low complexity" evidence="11">
    <location>
        <begin position="172"/>
        <end position="186"/>
    </location>
</feature>
<dbReference type="EMBL" id="PNEN01000157">
    <property type="protein sequence ID" value="PPJ61013.1"/>
    <property type="molecule type" value="Genomic_DNA"/>
</dbReference>
<feature type="compositionally biased region" description="Basic residues" evidence="11">
    <location>
        <begin position="476"/>
        <end position="485"/>
    </location>
</feature>
<keyword evidence="6" id="KW-0347">Helicase</keyword>
<dbReference type="GO" id="GO:0003678">
    <property type="term" value="F:DNA helicase activity"/>
    <property type="evidence" value="ECO:0007669"/>
    <property type="project" value="UniProtKB-EC"/>
</dbReference>
<feature type="region of interest" description="Disordered" evidence="11">
    <location>
        <begin position="1243"/>
        <end position="1269"/>
    </location>
</feature>
<sequence>MADRFDPISDGTPAKRRKLDDTRGGKEWDSNEDSGDDFTADDFQTAATLPLPTQQRKNQLNYSSAQFHSDLEGSSTPDHVTQPTQPVRPEVQVERSSPAAQSPQRSTPQRPTPQPIRNPLNMAQGVRGGLLASAMAPPGTAFRRPVNVQSQNRPTSAESDEDDDPPVRHESQPSQPRQLPRAPLRPTEFKRAGVHLPSSPGQMQRVQESPRANQAYAPTPNNINTPFMSMLSQFSHRPGQQPQHQPPQQPRPAPVNPLGYHHYPYQQPVYDSAAAYGNSTRMPRQVPMYQMPGQQQYAPRPMPPGHPMQQQPHPGFRTANDIPDHHLRMKVQIIQNALPNFTVVACLHALQKTRGNESLAMTWLVDQHERSQSSPTTDELSSLSPVPRRGVAQNTSPYHPMNASQGPPRPTAKQDIRAKQTIAEKYRARKNARVVRDEDEDSDEDDDEVVQRGRGSGRTTQRSSPMSSPPPPVRTRPGRLAKKRAAVIISDDEDGDSGIIHDVSDGSDGEPEQQVVVEVSEDVVMMREVRVLKLLNESTVADLAEITAKPLENIKFVLDQRPFNDLDEVRAIVQETLTKAGKKSKKTKALGEQLVEECIEVMSGYDAVDELVVKCEKMAAPLQEALKAWGVGDVKDGELQLMTLEEAHDSGIGTPASSVAEDAPVQNGIKSKRKGKFLQQPEIMNKDLPMKEYQLVGLNWLYMLYTKKISCILADDMGLGKTCQIISYLAQLHVEKIDGIHLIIVPGSTLENWLREFEKFAPDIAVRPYYGSQAERAELQADLELNQDTTDVIVTTYDMAVKESDNKFLRRFGPFEVCVYDEAHMLRNPNSDRYNQLTRIAANHKVLLTGTPLQNNLQELIAILAFIMPELFTEKREDLNFLFKHKATTKDTSSAALLSNERVARARSIMAPFILRRKKQQVLDLPKKDSRVEYCEMTDTQANYYGDLLDQFQQVLKEKTALGAKKSAAVNKASANIIMALRKAAIHPLLSRRIFDEQKLDKLVTTLTKSEEFGSNPPDKIRAYLDGTAAQCVKGGDFGLHKFCAHPDRQFLHKRFALKKQEWMDAGKVVKFKELIEAFVKNGDRTLVFSQFTTLMDILEEVLETLNIKFLRLDGSTNMADRQDMIDKFYTDETIPVFMLSTRAGGAGINLAAANKVIIFDSGFNPQDDIQAENRAHRVGQTREVEVVRLVTKGTIEEQIHALGESKIALDERVAGEAATAADETKAEKAGQQMVEEMLAEKLKREEVKKEEPDETKITNGDDLQDAFKKGLEDEGLKVASKQAQY</sequence>
<feature type="compositionally biased region" description="Polar residues" evidence="11">
    <location>
        <begin position="392"/>
        <end position="405"/>
    </location>
</feature>
<feature type="region of interest" description="Disordered" evidence="11">
    <location>
        <begin position="369"/>
        <end position="512"/>
    </location>
</feature>
<dbReference type="InterPro" id="IPR000330">
    <property type="entry name" value="SNF2_N"/>
</dbReference>
<evidence type="ECO:0000256" key="9">
    <source>
        <dbReference type="ARBA" id="ARBA00023125"/>
    </source>
</evidence>
<feature type="compositionally biased region" description="Pro residues" evidence="11">
    <location>
        <begin position="244"/>
        <end position="255"/>
    </location>
</feature>
<keyword evidence="15" id="KW-1185">Reference proteome</keyword>
<dbReference type="PROSITE" id="PS51192">
    <property type="entry name" value="HELICASE_ATP_BIND_1"/>
    <property type="match status" value="1"/>
</dbReference>
<evidence type="ECO:0000256" key="1">
    <source>
        <dbReference type="ARBA" id="ARBA00004123"/>
    </source>
</evidence>
<dbReference type="Pfam" id="PF00176">
    <property type="entry name" value="SNF2-rel_dom"/>
    <property type="match status" value="1"/>
</dbReference>
<comment type="caution">
    <text evidence="14">The sequence shown here is derived from an EMBL/GenBank/DDBJ whole genome shotgun (WGS) entry which is preliminary data.</text>
</comment>
<feature type="compositionally biased region" description="Polar residues" evidence="11">
    <location>
        <begin position="199"/>
        <end position="212"/>
    </location>
</feature>
<keyword evidence="9" id="KW-0238">DNA-binding</keyword>
<accession>A0A2S6CMP9</accession>
<keyword evidence="4" id="KW-0547">Nucleotide-binding</keyword>
<feature type="domain" description="Helicase ATP-binding" evidence="12">
    <location>
        <begin position="702"/>
        <end position="870"/>
    </location>
</feature>
<dbReference type="InterPro" id="IPR038718">
    <property type="entry name" value="SNF2-like_sf"/>
</dbReference>
<dbReference type="InterPro" id="IPR014001">
    <property type="entry name" value="Helicase_ATP-bd"/>
</dbReference>
<dbReference type="Pfam" id="PF00271">
    <property type="entry name" value="Helicase_C"/>
    <property type="match status" value="1"/>
</dbReference>
<proteinExistence type="inferred from homology"/>
<feature type="compositionally biased region" description="Polar residues" evidence="11">
    <location>
        <begin position="372"/>
        <end position="384"/>
    </location>
</feature>
<feature type="compositionally biased region" description="Low complexity" evidence="11">
    <location>
        <begin position="457"/>
        <end position="466"/>
    </location>
</feature>
<dbReference type="Proteomes" id="UP000237631">
    <property type="component" value="Unassembled WGS sequence"/>
</dbReference>
<comment type="subcellular location">
    <subcellularLocation>
        <location evidence="1">Nucleus</location>
    </subcellularLocation>
</comment>
<gene>
    <name evidence="14" type="ORF">CBER1_02007</name>
</gene>
<evidence type="ECO:0000313" key="15">
    <source>
        <dbReference type="Proteomes" id="UP000237631"/>
    </source>
</evidence>
<feature type="domain" description="Helicase C-terminal" evidence="13">
    <location>
        <begin position="1071"/>
        <end position="1256"/>
    </location>
</feature>
<dbReference type="SMART" id="SM00490">
    <property type="entry name" value="HELICc"/>
    <property type="match status" value="1"/>
</dbReference>
<dbReference type="GO" id="GO:0005524">
    <property type="term" value="F:ATP binding"/>
    <property type="evidence" value="ECO:0007669"/>
    <property type="project" value="UniProtKB-KW"/>
</dbReference>
<comment type="similarity">
    <text evidence="2">Belongs to the SNF2/RAD54 helicase family.</text>
</comment>
<evidence type="ECO:0000256" key="3">
    <source>
        <dbReference type="ARBA" id="ARBA00012551"/>
    </source>
</evidence>
<evidence type="ECO:0000313" key="14">
    <source>
        <dbReference type="EMBL" id="PPJ61013.1"/>
    </source>
</evidence>
<feature type="compositionally biased region" description="Basic and acidic residues" evidence="11">
    <location>
        <begin position="18"/>
        <end position="29"/>
    </location>
</feature>
<dbReference type="OrthoDB" id="5857104at2759"/>
<protein>
    <recommendedName>
        <fullName evidence="3">DNA helicase</fullName>
        <ecNumber evidence="3">3.6.4.12</ecNumber>
    </recommendedName>
</protein>
<feature type="region of interest" description="Disordered" evidence="11">
    <location>
        <begin position="1"/>
        <end position="257"/>
    </location>
</feature>
<dbReference type="FunFam" id="3.40.50.10810:FF:000014">
    <property type="entry name" value="SWI/SNF-related matrix-associated actin-dependent regulator of chromatin subfamily A containing DEAD/H box 1"/>
    <property type="match status" value="1"/>
</dbReference>
<keyword evidence="5" id="KW-0378">Hydrolase</keyword>
<dbReference type="GO" id="GO:0140658">
    <property type="term" value="F:ATP-dependent chromatin remodeler activity"/>
    <property type="evidence" value="ECO:0007669"/>
    <property type="project" value="UniProtKB-ARBA"/>
</dbReference>
<evidence type="ECO:0000256" key="6">
    <source>
        <dbReference type="ARBA" id="ARBA00022806"/>
    </source>
</evidence>
<dbReference type="GO" id="GO:0003677">
    <property type="term" value="F:DNA binding"/>
    <property type="evidence" value="ECO:0007669"/>
    <property type="project" value="UniProtKB-KW"/>
</dbReference>
<dbReference type="CDD" id="cd18793">
    <property type="entry name" value="SF2_C_SNF"/>
    <property type="match status" value="1"/>
</dbReference>
<dbReference type="GO" id="GO:0005634">
    <property type="term" value="C:nucleus"/>
    <property type="evidence" value="ECO:0007669"/>
    <property type="project" value="UniProtKB-SubCell"/>
</dbReference>
<evidence type="ECO:0000256" key="11">
    <source>
        <dbReference type="SAM" id="MobiDB-lite"/>
    </source>
</evidence>
<feature type="compositionally biased region" description="Polar residues" evidence="11">
    <location>
        <begin position="51"/>
        <end position="85"/>
    </location>
</feature>
<dbReference type="InterPro" id="IPR049730">
    <property type="entry name" value="SNF2/RAD54-like_C"/>
</dbReference>
<feature type="compositionally biased region" description="Acidic residues" evidence="11">
    <location>
        <begin position="30"/>
        <end position="40"/>
    </location>
</feature>
<evidence type="ECO:0000256" key="4">
    <source>
        <dbReference type="ARBA" id="ARBA00022741"/>
    </source>
</evidence>
<dbReference type="PANTHER" id="PTHR10799">
    <property type="entry name" value="SNF2/RAD54 HELICASE FAMILY"/>
    <property type="match status" value="1"/>
</dbReference>
<organism evidence="14 15">
    <name type="scientific">Cercospora berteroae</name>
    <dbReference type="NCBI Taxonomy" id="357750"/>
    <lineage>
        <taxon>Eukaryota</taxon>
        <taxon>Fungi</taxon>
        <taxon>Dikarya</taxon>
        <taxon>Ascomycota</taxon>
        <taxon>Pezizomycotina</taxon>
        <taxon>Dothideomycetes</taxon>
        <taxon>Dothideomycetidae</taxon>
        <taxon>Mycosphaerellales</taxon>
        <taxon>Mycosphaerellaceae</taxon>
        <taxon>Cercospora</taxon>
    </lineage>
</organism>
<dbReference type="GO" id="GO:0016787">
    <property type="term" value="F:hydrolase activity"/>
    <property type="evidence" value="ECO:0007669"/>
    <property type="project" value="UniProtKB-KW"/>
</dbReference>
<dbReference type="Gene3D" id="3.40.50.300">
    <property type="entry name" value="P-loop containing nucleotide triphosphate hydrolases"/>
    <property type="match status" value="1"/>
</dbReference>
<evidence type="ECO:0000259" key="12">
    <source>
        <dbReference type="PROSITE" id="PS51192"/>
    </source>
</evidence>
<evidence type="ECO:0000256" key="5">
    <source>
        <dbReference type="ARBA" id="ARBA00022801"/>
    </source>
</evidence>
<reference evidence="15" key="1">
    <citation type="journal article" date="2017" name="bioRxiv">
        <title>Conservation of a gene cluster reveals novel cercosporin biosynthetic mechanisms and extends production to the genus Colletotrichum.</title>
        <authorList>
            <person name="de Jonge R."/>
            <person name="Ebert M.K."/>
            <person name="Huitt-Roehl C.R."/>
            <person name="Pal P."/>
            <person name="Suttle J.C."/>
            <person name="Spanner R.E."/>
            <person name="Neubauer J.D."/>
            <person name="Jurick W.M.II."/>
            <person name="Stott K.A."/>
            <person name="Secor G.A."/>
            <person name="Thomma B.P.H.J."/>
            <person name="Van de Peer Y."/>
            <person name="Townsend C.A."/>
            <person name="Bolton M.D."/>
        </authorList>
    </citation>
    <scope>NUCLEOTIDE SEQUENCE [LARGE SCALE GENOMIC DNA]</scope>
    <source>
        <strain evidence="15">CBS538.71</strain>
    </source>
</reference>
<dbReference type="PROSITE" id="PS51194">
    <property type="entry name" value="HELICASE_CTER"/>
    <property type="match status" value="1"/>
</dbReference>
<dbReference type="InterPro" id="IPR027417">
    <property type="entry name" value="P-loop_NTPase"/>
</dbReference>
<keyword evidence="10" id="KW-0539">Nucleus</keyword>